<dbReference type="GeneTree" id="ENSGT00950000182961"/>
<keyword evidence="3 7" id="KW-0812">Transmembrane</keyword>
<feature type="transmembrane region" description="Helical" evidence="7">
    <location>
        <begin position="266"/>
        <end position="284"/>
    </location>
</feature>
<feature type="compositionally biased region" description="Gly residues" evidence="6">
    <location>
        <begin position="422"/>
        <end position="433"/>
    </location>
</feature>
<dbReference type="PANTHER" id="PTHR14511">
    <property type="entry name" value="G PROTEIN COUPLED RECEPTOR, CLASS C, GROUP 5"/>
    <property type="match status" value="1"/>
</dbReference>
<reference evidence="10" key="2">
    <citation type="submission" date="2025-08" db="UniProtKB">
        <authorList>
            <consortium name="Ensembl"/>
        </authorList>
    </citation>
    <scope>IDENTIFICATION</scope>
</reference>
<comment type="subcellular location">
    <subcellularLocation>
        <location evidence="1">Membrane</location>
        <topology evidence="1">Multi-pass membrane protein</topology>
    </subcellularLocation>
</comment>
<keyword evidence="4 7" id="KW-1133">Transmembrane helix</keyword>
<dbReference type="GO" id="GO:0070062">
    <property type="term" value="C:extracellular exosome"/>
    <property type="evidence" value="ECO:0007669"/>
    <property type="project" value="TreeGrafter"/>
</dbReference>
<feature type="region of interest" description="Disordered" evidence="6">
    <location>
        <begin position="416"/>
        <end position="441"/>
    </location>
</feature>
<evidence type="ECO:0000256" key="1">
    <source>
        <dbReference type="ARBA" id="ARBA00004141"/>
    </source>
</evidence>
<organism evidence="10 11">
    <name type="scientific">Scleropages formosus</name>
    <name type="common">Asian bonytongue</name>
    <name type="synonym">Osteoglossum formosum</name>
    <dbReference type="NCBI Taxonomy" id="113540"/>
    <lineage>
        <taxon>Eukaryota</taxon>
        <taxon>Metazoa</taxon>
        <taxon>Chordata</taxon>
        <taxon>Craniata</taxon>
        <taxon>Vertebrata</taxon>
        <taxon>Euteleostomi</taxon>
        <taxon>Actinopterygii</taxon>
        <taxon>Neopterygii</taxon>
        <taxon>Teleostei</taxon>
        <taxon>Osteoglossocephala</taxon>
        <taxon>Osteoglossomorpha</taxon>
        <taxon>Osteoglossiformes</taxon>
        <taxon>Osteoglossidae</taxon>
        <taxon>Scleropages</taxon>
    </lineage>
</organism>
<keyword evidence="8" id="KW-0732">Signal</keyword>
<name>A0A8D0CHA4_SCLFO</name>
<dbReference type="PANTHER" id="PTHR14511:SF9">
    <property type="entry name" value="G-PROTEIN COUPLED RECEPTOR FAMILY C GROUP 5 MEMBER B"/>
    <property type="match status" value="1"/>
</dbReference>
<evidence type="ECO:0000256" key="5">
    <source>
        <dbReference type="ARBA" id="ARBA00023136"/>
    </source>
</evidence>
<evidence type="ECO:0000256" key="4">
    <source>
        <dbReference type="ARBA" id="ARBA00022989"/>
    </source>
</evidence>
<feature type="domain" description="G-protein coupled receptors family 3 profile" evidence="9">
    <location>
        <begin position="65"/>
        <end position="145"/>
    </location>
</feature>
<dbReference type="GO" id="GO:0019901">
    <property type="term" value="F:protein kinase binding"/>
    <property type="evidence" value="ECO:0007669"/>
    <property type="project" value="TreeGrafter"/>
</dbReference>
<reference evidence="10 11" key="1">
    <citation type="submission" date="2019-04" db="EMBL/GenBank/DDBJ databases">
        <authorList>
            <consortium name="Wellcome Sanger Institute Data Sharing"/>
        </authorList>
    </citation>
    <scope>NUCLEOTIDE SEQUENCE [LARGE SCALE GENOMIC DNA]</scope>
</reference>
<dbReference type="InterPro" id="IPR051753">
    <property type="entry name" value="RA-inducible_GPCR3"/>
</dbReference>
<evidence type="ECO:0000256" key="6">
    <source>
        <dbReference type="SAM" id="MobiDB-lite"/>
    </source>
</evidence>
<dbReference type="PROSITE" id="PS50259">
    <property type="entry name" value="G_PROTEIN_RECEP_F3_4"/>
    <property type="match status" value="1"/>
</dbReference>
<evidence type="ECO:0000256" key="2">
    <source>
        <dbReference type="ARBA" id="ARBA00007242"/>
    </source>
</evidence>
<protein>
    <submittedName>
        <fullName evidence="10">G protein-coupled receptor class C group 5 member B</fullName>
    </submittedName>
</protein>
<feature type="chain" id="PRO_5034321406" evidence="8">
    <location>
        <begin position="24"/>
        <end position="459"/>
    </location>
</feature>
<dbReference type="OrthoDB" id="9882719at2759"/>
<gene>
    <name evidence="10" type="primary">GPRC5B</name>
</gene>
<evidence type="ECO:0000313" key="10">
    <source>
        <dbReference type="Ensembl" id="ENSSFOP00015066454.1"/>
    </source>
</evidence>
<accession>A0A8D0CHA4</accession>
<feature type="transmembrane region" description="Helical" evidence="7">
    <location>
        <begin position="122"/>
        <end position="142"/>
    </location>
</feature>
<feature type="transmembrane region" description="Helical" evidence="7">
    <location>
        <begin position="47"/>
        <end position="76"/>
    </location>
</feature>
<evidence type="ECO:0000256" key="8">
    <source>
        <dbReference type="SAM" id="SignalP"/>
    </source>
</evidence>
<evidence type="ECO:0000256" key="3">
    <source>
        <dbReference type="ARBA" id="ARBA00022692"/>
    </source>
</evidence>
<dbReference type="GO" id="GO:0030295">
    <property type="term" value="F:protein kinase activator activity"/>
    <property type="evidence" value="ECO:0007669"/>
    <property type="project" value="TreeGrafter"/>
</dbReference>
<dbReference type="GO" id="GO:0043235">
    <property type="term" value="C:receptor complex"/>
    <property type="evidence" value="ECO:0007669"/>
    <property type="project" value="TreeGrafter"/>
</dbReference>
<sequence length="459" mass="49863">MTPCPLLLFLLLLPLCMVGSASTEEETPPRGCSPDLQRPFRVLCDLEAVWGVVLEAVAAGGVLAALLLCLVLLFRLRHITEAEKRSGVAPLLLLLAGLVGLFGLSFAFLIEHDEHLCVVRRALWGLLFALCFSCLLAQGVRLQRLARGKRSPGGIILAGLALGLTLVQGIIAAEWLLLTVARQGQAACQYLPLDFALACSYVVLLLLAALVTSACALCGGERPWRGCGLWLFLACLASVMLWAAWLGFYLYGNAALGHSPDWDEPALAVALVVQGWLLLLLHAIPEAHSCLRPPPPPSAPDYFDATEPPPRLRETSFYDDLPLQYMENQAFSFDEHSSGIPYAALRSGVHRNGNLGIRSGPFRSNVYQPTEMAVVLNGGTEAHCRCPSMYHSPPGMLHDSHWRYCPFGGNRYQLHPPTTQGGSCGERGAGDQGGNQSEGLFLDANKNPMHYFVLDKEKD</sequence>
<feature type="transmembrane region" description="Helical" evidence="7">
    <location>
        <begin position="154"/>
        <end position="175"/>
    </location>
</feature>
<evidence type="ECO:0000259" key="9">
    <source>
        <dbReference type="PROSITE" id="PS50259"/>
    </source>
</evidence>
<feature type="transmembrane region" description="Helical" evidence="7">
    <location>
        <begin position="229"/>
        <end position="251"/>
    </location>
</feature>
<evidence type="ECO:0000256" key="7">
    <source>
        <dbReference type="SAM" id="Phobius"/>
    </source>
</evidence>
<dbReference type="AlphaFoldDB" id="A0A8D0CHA4"/>
<feature type="transmembrane region" description="Helical" evidence="7">
    <location>
        <begin position="88"/>
        <end position="110"/>
    </location>
</feature>
<proteinExistence type="inferred from homology"/>
<feature type="transmembrane region" description="Helical" evidence="7">
    <location>
        <begin position="195"/>
        <end position="217"/>
    </location>
</feature>
<comment type="similarity">
    <text evidence="2">Belongs to the G-protein coupled receptor 3 family.</text>
</comment>
<reference evidence="10" key="3">
    <citation type="submission" date="2025-09" db="UniProtKB">
        <authorList>
            <consortium name="Ensembl"/>
        </authorList>
    </citation>
    <scope>IDENTIFICATION</scope>
</reference>
<dbReference type="Ensembl" id="ENSSFOT00015059698.1">
    <property type="protein sequence ID" value="ENSSFOP00015066454.1"/>
    <property type="gene ID" value="ENSSFOG00015030630.1"/>
</dbReference>
<dbReference type="InterPro" id="IPR017978">
    <property type="entry name" value="GPCR_3_C"/>
</dbReference>
<evidence type="ECO:0000313" key="11">
    <source>
        <dbReference type="Proteomes" id="UP000694397"/>
    </source>
</evidence>
<feature type="signal peptide" evidence="8">
    <location>
        <begin position="1"/>
        <end position="23"/>
    </location>
</feature>
<dbReference type="Proteomes" id="UP000694397">
    <property type="component" value="Chromosome 1"/>
</dbReference>
<keyword evidence="5 7" id="KW-0472">Membrane</keyword>
<keyword evidence="11" id="KW-1185">Reference proteome</keyword>
<dbReference type="GO" id="GO:0004930">
    <property type="term" value="F:G protein-coupled receptor activity"/>
    <property type="evidence" value="ECO:0007669"/>
    <property type="project" value="InterPro"/>
</dbReference>
<dbReference type="Pfam" id="PF00003">
    <property type="entry name" value="7tm_3"/>
    <property type="match status" value="1"/>
</dbReference>
<dbReference type="GO" id="GO:0005886">
    <property type="term" value="C:plasma membrane"/>
    <property type="evidence" value="ECO:0007669"/>
    <property type="project" value="TreeGrafter"/>
</dbReference>